<accession>A0A5C5UIF9</accession>
<sequence length="239" mass="24549">MIETTHIIEEPHNSGLNNKLNWLRAGVLGANDGIVSTAGLVMGVAATGASTSVIATAGFAAVVSGAVSMALGEYVSVSTQRDTEKALIDKERWELATMPAAEHKELVEILRSKGLSKHTAEMAALELAEHDALGAHLDIELGLDREELTNPWIAAGSSAFSFVLGAVLPLIAVLIAPVDWRAAVTLIATVIALTVTGSVSAFLAGGEQGRSVARLVFGGALALAITYVIGVVFGVAVGG</sequence>
<dbReference type="Pfam" id="PF01988">
    <property type="entry name" value="VIT1"/>
    <property type="match status" value="1"/>
</dbReference>
<evidence type="ECO:0000256" key="4">
    <source>
        <dbReference type="ARBA" id="ARBA00023136"/>
    </source>
</evidence>
<feature type="transmembrane region" description="Helical" evidence="5">
    <location>
        <begin position="182"/>
        <end position="203"/>
    </location>
</feature>
<dbReference type="GO" id="GO:0030026">
    <property type="term" value="P:intracellular manganese ion homeostasis"/>
    <property type="evidence" value="ECO:0007669"/>
    <property type="project" value="InterPro"/>
</dbReference>
<dbReference type="InterPro" id="IPR008217">
    <property type="entry name" value="Ccc1_fam"/>
</dbReference>
<evidence type="ECO:0000256" key="2">
    <source>
        <dbReference type="ARBA" id="ARBA00022692"/>
    </source>
</evidence>
<dbReference type="AlphaFoldDB" id="A0A5C5UIF9"/>
<keyword evidence="4 5" id="KW-0472">Membrane</keyword>
<dbReference type="Proteomes" id="UP000320791">
    <property type="component" value="Unassembled WGS sequence"/>
</dbReference>
<evidence type="ECO:0000313" key="6">
    <source>
        <dbReference type="EMBL" id="TWT25473.1"/>
    </source>
</evidence>
<comment type="subcellular location">
    <subcellularLocation>
        <location evidence="1">Endomembrane system</location>
        <topology evidence="1">Multi-pass membrane protein</topology>
    </subcellularLocation>
</comment>
<dbReference type="GO" id="GO:0012505">
    <property type="term" value="C:endomembrane system"/>
    <property type="evidence" value="ECO:0007669"/>
    <property type="project" value="UniProtKB-SubCell"/>
</dbReference>
<reference evidence="6 7" key="1">
    <citation type="submission" date="2019-08" db="EMBL/GenBank/DDBJ databases">
        <authorList>
            <person name="Lei W."/>
        </authorList>
    </citation>
    <scope>NUCLEOTIDE SEQUENCE [LARGE SCALE GENOMIC DNA]</scope>
    <source>
        <strain evidence="6 7">CCUG 58627</strain>
    </source>
</reference>
<evidence type="ECO:0000313" key="7">
    <source>
        <dbReference type="Proteomes" id="UP000320791"/>
    </source>
</evidence>
<organism evidence="6 7">
    <name type="scientific">Corynebacterium canis</name>
    <dbReference type="NCBI Taxonomy" id="679663"/>
    <lineage>
        <taxon>Bacteria</taxon>
        <taxon>Bacillati</taxon>
        <taxon>Actinomycetota</taxon>
        <taxon>Actinomycetes</taxon>
        <taxon>Mycobacteriales</taxon>
        <taxon>Corynebacteriaceae</taxon>
        <taxon>Corynebacterium</taxon>
    </lineage>
</organism>
<dbReference type="RefSeq" id="WP_146324342.1">
    <property type="nucleotide sequence ID" value="NZ_BAABLR010000021.1"/>
</dbReference>
<dbReference type="GO" id="GO:0005384">
    <property type="term" value="F:manganese ion transmembrane transporter activity"/>
    <property type="evidence" value="ECO:0007669"/>
    <property type="project" value="InterPro"/>
</dbReference>
<gene>
    <name evidence="6" type="ORF">FRX94_06600</name>
</gene>
<dbReference type="CDD" id="cd02432">
    <property type="entry name" value="Nodulin-21_like_1"/>
    <property type="match status" value="1"/>
</dbReference>
<feature type="transmembrane region" description="Helical" evidence="5">
    <location>
        <begin position="215"/>
        <end position="237"/>
    </location>
</feature>
<evidence type="ECO:0000256" key="3">
    <source>
        <dbReference type="ARBA" id="ARBA00022989"/>
    </source>
</evidence>
<comment type="caution">
    <text evidence="6">The sequence shown here is derived from an EMBL/GenBank/DDBJ whole genome shotgun (WGS) entry which is preliminary data.</text>
</comment>
<evidence type="ECO:0000256" key="5">
    <source>
        <dbReference type="SAM" id="Phobius"/>
    </source>
</evidence>
<protein>
    <submittedName>
        <fullName evidence="6">VIT family protein</fullName>
    </submittedName>
</protein>
<keyword evidence="3 5" id="KW-1133">Transmembrane helix</keyword>
<dbReference type="EMBL" id="VOHM01000012">
    <property type="protein sequence ID" value="TWT25473.1"/>
    <property type="molecule type" value="Genomic_DNA"/>
</dbReference>
<evidence type="ECO:0000256" key="1">
    <source>
        <dbReference type="ARBA" id="ARBA00004127"/>
    </source>
</evidence>
<dbReference type="OrthoDB" id="188924at2"/>
<keyword evidence="2 5" id="KW-0812">Transmembrane</keyword>
<feature type="transmembrane region" description="Helical" evidence="5">
    <location>
        <begin position="152"/>
        <end position="176"/>
    </location>
</feature>
<dbReference type="PANTHER" id="PTHR31851">
    <property type="entry name" value="FE(2+)/MN(2+) TRANSPORTER PCL1"/>
    <property type="match status" value="1"/>
</dbReference>
<proteinExistence type="predicted"/>
<name>A0A5C5UIF9_9CORY</name>
<keyword evidence="7" id="KW-1185">Reference proteome</keyword>